<sequence>VLSWLSMRVKVSLKEIKAHFPATQAALPLINVASAALEDITSTSSAEKLDDVIPTASLSDTDEIDPAEAN</sequence>
<dbReference type="EMBL" id="LXQA010114536">
    <property type="protein sequence ID" value="MCI19378.1"/>
    <property type="molecule type" value="Genomic_DNA"/>
</dbReference>
<organism evidence="1 2">
    <name type="scientific">Trifolium medium</name>
    <dbReference type="NCBI Taxonomy" id="97028"/>
    <lineage>
        <taxon>Eukaryota</taxon>
        <taxon>Viridiplantae</taxon>
        <taxon>Streptophyta</taxon>
        <taxon>Embryophyta</taxon>
        <taxon>Tracheophyta</taxon>
        <taxon>Spermatophyta</taxon>
        <taxon>Magnoliopsida</taxon>
        <taxon>eudicotyledons</taxon>
        <taxon>Gunneridae</taxon>
        <taxon>Pentapetalae</taxon>
        <taxon>rosids</taxon>
        <taxon>fabids</taxon>
        <taxon>Fabales</taxon>
        <taxon>Fabaceae</taxon>
        <taxon>Papilionoideae</taxon>
        <taxon>50 kb inversion clade</taxon>
        <taxon>NPAAA clade</taxon>
        <taxon>Hologalegina</taxon>
        <taxon>IRL clade</taxon>
        <taxon>Trifolieae</taxon>
        <taxon>Trifolium</taxon>
    </lineage>
</organism>
<accession>A0A392Q5I5</accession>
<feature type="non-terminal residue" evidence="1">
    <location>
        <position position="70"/>
    </location>
</feature>
<dbReference type="AlphaFoldDB" id="A0A392Q5I5"/>
<reference evidence="1 2" key="1">
    <citation type="journal article" date="2018" name="Front. Plant Sci.">
        <title>Red Clover (Trifolium pratense) and Zigzag Clover (T. medium) - A Picture of Genomic Similarities and Differences.</title>
        <authorList>
            <person name="Dluhosova J."/>
            <person name="Istvanek J."/>
            <person name="Nedelnik J."/>
            <person name="Repkova J."/>
        </authorList>
    </citation>
    <scope>NUCLEOTIDE SEQUENCE [LARGE SCALE GENOMIC DNA]</scope>
    <source>
        <strain evidence="2">cv. 10/8</strain>
        <tissue evidence="1">Leaf</tissue>
    </source>
</reference>
<keyword evidence="2" id="KW-1185">Reference proteome</keyword>
<evidence type="ECO:0000313" key="1">
    <source>
        <dbReference type="EMBL" id="MCI19378.1"/>
    </source>
</evidence>
<protein>
    <submittedName>
        <fullName evidence="1">Uncharacterized protein</fullName>
    </submittedName>
</protein>
<dbReference type="Proteomes" id="UP000265520">
    <property type="component" value="Unassembled WGS sequence"/>
</dbReference>
<comment type="caution">
    <text evidence="1">The sequence shown here is derived from an EMBL/GenBank/DDBJ whole genome shotgun (WGS) entry which is preliminary data.</text>
</comment>
<name>A0A392Q5I5_9FABA</name>
<evidence type="ECO:0000313" key="2">
    <source>
        <dbReference type="Proteomes" id="UP000265520"/>
    </source>
</evidence>
<proteinExistence type="predicted"/>
<feature type="non-terminal residue" evidence="1">
    <location>
        <position position="1"/>
    </location>
</feature>